<evidence type="ECO:0000313" key="2">
    <source>
        <dbReference type="WBParaSite" id="JU765_v2.g12546.t1"/>
    </source>
</evidence>
<proteinExistence type="predicted"/>
<evidence type="ECO:0000313" key="1">
    <source>
        <dbReference type="Proteomes" id="UP000887576"/>
    </source>
</evidence>
<organism evidence="1 2">
    <name type="scientific">Panagrolaimus sp. JU765</name>
    <dbReference type="NCBI Taxonomy" id="591449"/>
    <lineage>
        <taxon>Eukaryota</taxon>
        <taxon>Metazoa</taxon>
        <taxon>Ecdysozoa</taxon>
        <taxon>Nematoda</taxon>
        <taxon>Chromadorea</taxon>
        <taxon>Rhabditida</taxon>
        <taxon>Tylenchina</taxon>
        <taxon>Panagrolaimomorpha</taxon>
        <taxon>Panagrolaimoidea</taxon>
        <taxon>Panagrolaimidae</taxon>
        <taxon>Panagrolaimus</taxon>
    </lineage>
</organism>
<dbReference type="Proteomes" id="UP000887576">
    <property type="component" value="Unplaced"/>
</dbReference>
<sequence length="354" mass="40190">KLTTELEQVKNEKQKELEEKSTVLEKLNAQIVENTDLKKELKLASSNESEHVAKLTEELAKLKSEKQQESEKKTELEQIVEAKTAEIQKLTEKNQDLMQELDLAALVESEIAKLSTELEQVKNEKQKELEERMVVLGKLNAQVAKNQNLIGENAELVKKINSAASDDSQKMKNLADELSKMKLENQKISEEKMKLKQEIEGKQKLLENSKSTAAEIAELKQKLETETKEKKVLQKKLENQESLAKTTKDETKEVQNLKDKVAELELKLKMSNSIQKNGTEPTKDGEISFLHAIVADQRKKITQLEETLKSTESRENMEFDGSKKSEKETNPGLFSGKISELRQQTTQSTPITNS</sequence>
<accession>A0AC34Q3J1</accession>
<reference evidence="2" key="1">
    <citation type="submission" date="2022-11" db="UniProtKB">
        <authorList>
            <consortium name="WormBaseParasite"/>
        </authorList>
    </citation>
    <scope>IDENTIFICATION</scope>
</reference>
<dbReference type="WBParaSite" id="JU765_v2.g12546.t1">
    <property type="protein sequence ID" value="JU765_v2.g12546.t1"/>
    <property type="gene ID" value="JU765_v2.g12546"/>
</dbReference>
<name>A0AC34Q3J1_9BILA</name>
<protein>
    <submittedName>
        <fullName evidence="2">Uncharacterized protein</fullName>
    </submittedName>
</protein>